<keyword evidence="2" id="KW-0472">Membrane</keyword>
<accession>A0A2S8F1Q9</accession>
<dbReference type="Proteomes" id="UP000240009">
    <property type="component" value="Unassembled WGS sequence"/>
</dbReference>
<gene>
    <name evidence="3" type="ORF">C5Y96_20580</name>
</gene>
<name>A0A2S8F1Q9_9BACT</name>
<evidence type="ECO:0000313" key="4">
    <source>
        <dbReference type="Proteomes" id="UP000240009"/>
    </source>
</evidence>
<dbReference type="OrthoDB" id="264874at2"/>
<comment type="caution">
    <text evidence="3">The sequence shown here is derived from an EMBL/GenBank/DDBJ whole genome shotgun (WGS) entry which is preliminary data.</text>
</comment>
<reference evidence="3 4" key="1">
    <citation type="submission" date="2018-02" db="EMBL/GenBank/DDBJ databases">
        <title>Comparative genomes isolates from brazilian mangrove.</title>
        <authorList>
            <person name="Araujo J.E."/>
            <person name="Taketani R.G."/>
            <person name="Silva M.C.P."/>
            <person name="Loureco M.V."/>
            <person name="Andreote F.D."/>
        </authorList>
    </citation>
    <scope>NUCLEOTIDE SEQUENCE [LARGE SCALE GENOMIC DNA]</scope>
    <source>
        <strain evidence="3 4">HEX-2 MGV</strain>
    </source>
</reference>
<feature type="transmembrane region" description="Helical" evidence="2">
    <location>
        <begin position="28"/>
        <end position="51"/>
    </location>
</feature>
<proteinExistence type="predicted"/>
<evidence type="ECO:0000256" key="2">
    <source>
        <dbReference type="SAM" id="Phobius"/>
    </source>
</evidence>
<dbReference type="AlphaFoldDB" id="A0A2S8F1Q9"/>
<feature type="region of interest" description="Disordered" evidence="1">
    <location>
        <begin position="118"/>
        <end position="143"/>
    </location>
</feature>
<dbReference type="EMBL" id="PUIA01000069">
    <property type="protein sequence ID" value="PQO25854.1"/>
    <property type="molecule type" value="Genomic_DNA"/>
</dbReference>
<evidence type="ECO:0000256" key="1">
    <source>
        <dbReference type="SAM" id="MobiDB-lite"/>
    </source>
</evidence>
<organism evidence="3 4">
    <name type="scientific">Blastopirellula marina</name>
    <dbReference type="NCBI Taxonomy" id="124"/>
    <lineage>
        <taxon>Bacteria</taxon>
        <taxon>Pseudomonadati</taxon>
        <taxon>Planctomycetota</taxon>
        <taxon>Planctomycetia</taxon>
        <taxon>Pirellulales</taxon>
        <taxon>Pirellulaceae</taxon>
        <taxon>Blastopirellula</taxon>
    </lineage>
</organism>
<keyword evidence="2" id="KW-1133">Transmembrane helix</keyword>
<protein>
    <submittedName>
        <fullName evidence="3">Uncharacterized protein</fullName>
    </submittedName>
</protein>
<sequence length="296" mass="32218">MASIAPHNKSKQRPVHANLAKVSAYDQVSGLLVAVLILVGTGVGVLFVIFLTTQNWETNVSIPVIIEPTPGRGDHAAGIAQDLEAPGLEELEEVLEPQIEANYQAVTDAVTSQQATLENVDGAAQTTDGGTGQGDSRPLGPEGNGIDIVPRWERWQIEFAGSDLATYAKQLDHFGIELGTAGGGVQTIDYAANFTATTPKRRTGSGKAEDRLYFTWKSGSLREADLELLKRAGVNAKGRIPMQFYPADTENLLAFVEQQFMGDRPLHSIRKTVFGIRPTSNGYEFYVMRQMQRSTR</sequence>
<keyword evidence="2" id="KW-0812">Transmembrane</keyword>
<evidence type="ECO:0000313" key="3">
    <source>
        <dbReference type="EMBL" id="PQO25854.1"/>
    </source>
</evidence>
<dbReference type="RefSeq" id="WP_105357288.1">
    <property type="nucleotide sequence ID" value="NZ_PUIA01000069.1"/>
</dbReference>